<name>A0ABS9KHU6_9BACT</name>
<dbReference type="PANTHER" id="PTHR22926:SF3">
    <property type="entry name" value="UNDECAPRENYL-PHOSPHATE ALPHA-N-ACETYLGLUCOSAMINYL 1-PHOSPHATE TRANSFERASE"/>
    <property type="match status" value="1"/>
</dbReference>
<keyword evidence="2" id="KW-1003">Cell membrane</keyword>
<keyword evidence="4 7" id="KW-0812">Transmembrane</keyword>
<evidence type="ECO:0000256" key="2">
    <source>
        <dbReference type="ARBA" id="ARBA00022475"/>
    </source>
</evidence>
<feature type="transmembrane region" description="Helical" evidence="7">
    <location>
        <begin position="189"/>
        <end position="208"/>
    </location>
</feature>
<feature type="transmembrane region" description="Helical" evidence="7">
    <location>
        <begin position="50"/>
        <end position="69"/>
    </location>
</feature>
<dbReference type="Proteomes" id="UP001165366">
    <property type="component" value="Unassembled WGS sequence"/>
</dbReference>
<feature type="transmembrane region" description="Helical" evidence="7">
    <location>
        <begin position="138"/>
        <end position="157"/>
    </location>
</feature>
<keyword evidence="9" id="KW-1185">Reference proteome</keyword>
<keyword evidence="3" id="KW-0808">Transferase</keyword>
<evidence type="ECO:0000313" key="9">
    <source>
        <dbReference type="Proteomes" id="UP001165366"/>
    </source>
</evidence>
<evidence type="ECO:0000256" key="6">
    <source>
        <dbReference type="ARBA" id="ARBA00023136"/>
    </source>
</evidence>
<evidence type="ECO:0000256" key="4">
    <source>
        <dbReference type="ARBA" id="ARBA00022692"/>
    </source>
</evidence>
<feature type="transmembrane region" description="Helical" evidence="7">
    <location>
        <begin position="322"/>
        <end position="343"/>
    </location>
</feature>
<feature type="transmembrane region" description="Helical" evidence="7">
    <location>
        <begin position="106"/>
        <end position="126"/>
    </location>
</feature>
<reference evidence="8" key="2">
    <citation type="submission" date="2024-05" db="EMBL/GenBank/DDBJ databases">
        <title>Rhodohalobacter halophilus gen. nov., sp. nov., a moderately halophilic member of the family Balneolaceae.</title>
        <authorList>
            <person name="Xia J."/>
        </authorList>
    </citation>
    <scope>NUCLEOTIDE SEQUENCE</scope>
    <source>
        <strain evidence="8">WB101</strain>
    </source>
</reference>
<organism evidence="8 9">
    <name type="scientific">Rhodohalobacter sulfatireducens</name>
    <dbReference type="NCBI Taxonomy" id="2911366"/>
    <lineage>
        <taxon>Bacteria</taxon>
        <taxon>Pseudomonadati</taxon>
        <taxon>Balneolota</taxon>
        <taxon>Balneolia</taxon>
        <taxon>Balneolales</taxon>
        <taxon>Balneolaceae</taxon>
        <taxon>Rhodohalobacter</taxon>
    </lineage>
</organism>
<evidence type="ECO:0000256" key="1">
    <source>
        <dbReference type="ARBA" id="ARBA00004651"/>
    </source>
</evidence>
<feature type="transmembrane region" description="Helical" evidence="7">
    <location>
        <begin position="220"/>
        <end position="236"/>
    </location>
</feature>
<feature type="transmembrane region" description="Helical" evidence="7">
    <location>
        <begin position="242"/>
        <end position="258"/>
    </location>
</feature>
<evidence type="ECO:0000256" key="7">
    <source>
        <dbReference type="SAM" id="Phobius"/>
    </source>
</evidence>
<gene>
    <name evidence="8" type="ORF">L6773_17725</name>
</gene>
<dbReference type="EMBL" id="JAKLWS010000032">
    <property type="protein sequence ID" value="MCG2590420.1"/>
    <property type="molecule type" value="Genomic_DNA"/>
</dbReference>
<feature type="transmembrane region" description="Helical" evidence="7">
    <location>
        <begin position="6"/>
        <end position="25"/>
    </location>
</feature>
<comment type="subcellular location">
    <subcellularLocation>
        <location evidence="1">Cell membrane</location>
        <topology evidence="1">Multi-pass membrane protein</topology>
    </subcellularLocation>
</comment>
<feature type="transmembrane region" description="Helical" evidence="7">
    <location>
        <begin position="164"/>
        <end position="183"/>
    </location>
</feature>
<dbReference type="RefSeq" id="WP_237855817.1">
    <property type="nucleotide sequence ID" value="NZ_JAKLWS010000032.1"/>
</dbReference>
<comment type="caution">
    <text evidence="8">The sequence shown here is derived from an EMBL/GenBank/DDBJ whole genome shotgun (WGS) entry which is preliminary data.</text>
</comment>
<keyword evidence="6 7" id="KW-0472">Membrane</keyword>
<proteinExistence type="predicted"/>
<feature type="transmembrane region" description="Helical" evidence="7">
    <location>
        <begin position="75"/>
        <end position="94"/>
    </location>
</feature>
<reference evidence="8" key="1">
    <citation type="submission" date="2022-01" db="EMBL/GenBank/DDBJ databases">
        <authorList>
            <person name="Wang Y."/>
        </authorList>
    </citation>
    <scope>NUCLEOTIDE SEQUENCE</scope>
    <source>
        <strain evidence="8">WB101</strain>
    </source>
</reference>
<evidence type="ECO:0000256" key="3">
    <source>
        <dbReference type="ARBA" id="ARBA00022679"/>
    </source>
</evidence>
<dbReference type="PANTHER" id="PTHR22926">
    <property type="entry name" value="PHOSPHO-N-ACETYLMURAMOYL-PENTAPEPTIDE-TRANSFERASE"/>
    <property type="match status" value="1"/>
</dbReference>
<dbReference type="InterPro" id="IPR000715">
    <property type="entry name" value="Glycosyl_transferase_4"/>
</dbReference>
<sequence>MPDLTIIVGIIFIAGCNYLATGWFIKYARKNNITDIPTERSSHSTPTPRGGGLGFVLTSIIAFVVYFAREGLLTSSGYLAFIVTISIVASLGWFDDRKNLSQIIRFTIQVIAAAFILFFITGLKTFSLPYVQEFSLGFFSPFLGILWITGVTNIYNFMDGVDGIATVQALTASGGWVVFALLWSEPILFTLNLIVFATVLIFLIYNWAPAKIFMGDVGSLFLGFFFAVMPFIAAYVSEETTIASTLWIGVILLWPFLFDSSSTLVRRLRNGENIFKAHRSHLYQRLNIAGWSHSEISTLYLAFALFCLIIALFYYYESDIVQILLLLFLLILSFLYSWGVQIIEKK</sequence>
<protein>
    <submittedName>
        <fullName evidence="8">Glycosyltransferase family 4 protein</fullName>
    </submittedName>
</protein>
<keyword evidence="5 7" id="KW-1133">Transmembrane helix</keyword>
<feature type="transmembrane region" description="Helical" evidence="7">
    <location>
        <begin position="298"/>
        <end position="316"/>
    </location>
</feature>
<accession>A0ABS9KHU6</accession>
<dbReference type="CDD" id="cd06854">
    <property type="entry name" value="GT_WbpL_WbcO_like"/>
    <property type="match status" value="1"/>
</dbReference>
<dbReference type="Pfam" id="PF00953">
    <property type="entry name" value="Glycos_transf_4"/>
    <property type="match status" value="1"/>
</dbReference>
<evidence type="ECO:0000313" key="8">
    <source>
        <dbReference type="EMBL" id="MCG2590420.1"/>
    </source>
</evidence>
<evidence type="ECO:0000256" key="5">
    <source>
        <dbReference type="ARBA" id="ARBA00022989"/>
    </source>
</evidence>